<evidence type="ECO:0000313" key="2">
    <source>
        <dbReference type="Proteomes" id="UP000234681"/>
    </source>
</evidence>
<dbReference type="Proteomes" id="UP000234681">
    <property type="component" value="Chromosome 10"/>
</dbReference>
<name>A6HKC9_RAT</name>
<dbReference type="EMBL" id="CH473948">
    <property type="protein sequence ID" value="EDM06484.1"/>
    <property type="molecule type" value="Genomic_DNA"/>
</dbReference>
<gene>
    <name evidence="1" type="ORF">rCG_34361</name>
</gene>
<organism evidence="1 2">
    <name type="scientific">Rattus norvegicus</name>
    <name type="common">Rat</name>
    <dbReference type="NCBI Taxonomy" id="10116"/>
    <lineage>
        <taxon>Eukaryota</taxon>
        <taxon>Metazoa</taxon>
        <taxon>Chordata</taxon>
        <taxon>Craniata</taxon>
        <taxon>Vertebrata</taxon>
        <taxon>Euteleostomi</taxon>
        <taxon>Mammalia</taxon>
        <taxon>Eutheria</taxon>
        <taxon>Euarchontoglires</taxon>
        <taxon>Glires</taxon>
        <taxon>Rodentia</taxon>
        <taxon>Myomorpha</taxon>
        <taxon>Muroidea</taxon>
        <taxon>Muridae</taxon>
        <taxon>Murinae</taxon>
        <taxon>Rattus</taxon>
    </lineage>
</organism>
<dbReference type="AlphaFoldDB" id="A6HKC9"/>
<reference evidence="1 2" key="1">
    <citation type="submission" date="2005-07" db="EMBL/GenBank/DDBJ databases">
        <authorList>
            <person name="Mural R.J."/>
            <person name="Li P.W."/>
            <person name="Adams M.D."/>
            <person name="Amanatides P.G."/>
            <person name="Baden-Tillson H."/>
            <person name="Barnstead M."/>
            <person name="Chin S.H."/>
            <person name="Dew I."/>
            <person name="Evans C.A."/>
            <person name="Ferriera S."/>
            <person name="Flanigan M."/>
            <person name="Fosler C."/>
            <person name="Glodek A."/>
            <person name="Gu Z."/>
            <person name="Holt R.A."/>
            <person name="Jennings D."/>
            <person name="Kraft C.L."/>
            <person name="Lu F."/>
            <person name="Nguyen T."/>
            <person name="Nusskern D.R."/>
            <person name="Pfannkoch C.M."/>
            <person name="Sitter C."/>
            <person name="Sutton G.G."/>
            <person name="Venter J.C."/>
            <person name="Wang Z."/>
            <person name="Woodage T."/>
            <person name="Zheng X.H."/>
            <person name="Zhong F."/>
        </authorList>
    </citation>
    <scope>NUCLEOTIDE SEQUENCE [LARGE SCALE GENOMIC DNA]</scope>
    <source>
        <strain>BN</strain>
        <strain evidence="2">Sprague-Dawley</strain>
    </source>
</reference>
<sequence length="37" mass="4470">MNKKQVNFYLIRIADTKIIHLRINSFTLCNMLFQGER</sequence>
<evidence type="ECO:0000313" key="1">
    <source>
        <dbReference type="EMBL" id="EDM06484.1"/>
    </source>
</evidence>
<protein>
    <submittedName>
        <fullName evidence="1">RCG34361</fullName>
    </submittedName>
</protein>
<accession>A6HKC9</accession>
<proteinExistence type="predicted"/>